<dbReference type="Proteomes" id="UP001634747">
    <property type="component" value="Unassembled WGS sequence"/>
</dbReference>
<protein>
    <recommendedName>
        <fullName evidence="4">CAAX protease self-immunity</fullName>
    </recommendedName>
</protein>
<feature type="transmembrane region" description="Helical" evidence="1">
    <location>
        <begin position="56"/>
        <end position="78"/>
    </location>
</feature>
<keyword evidence="3" id="KW-1185">Reference proteome</keyword>
<feature type="transmembrane region" description="Helical" evidence="1">
    <location>
        <begin position="266"/>
        <end position="284"/>
    </location>
</feature>
<accession>A0ABW9KJ54</accession>
<comment type="caution">
    <text evidence="2">The sequence shown here is derived from an EMBL/GenBank/DDBJ whole genome shotgun (WGS) entry which is preliminary data.</text>
</comment>
<evidence type="ECO:0000313" key="2">
    <source>
        <dbReference type="EMBL" id="MFN2975829.1"/>
    </source>
</evidence>
<proteinExistence type="predicted"/>
<gene>
    <name evidence="2" type="ORF">ACK2TP_08645</name>
</gene>
<feature type="transmembrane region" description="Helical" evidence="1">
    <location>
        <begin position="21"/>
        <end position="44"/>
    </location>
</feature>
<dbReference type="PANTHER" id="PTHR39430">
    <property type="entry name" value="MEMBRANE-ASSOCIATED PROTEASE-RELATED"/>
    <property type="match status" value="1"/>
</dbReference>
<feature type="transmembrane region" description="Helical" evidence="1">
    <location>
        <begin position="132"/>
        <end position="154"/>
    </location>
</feature>
<reference evidence="2 3" key="1">
    <citation type="submission" date="2024-12" db="EMBL/GenBank/DDBJ databases">
        <authorList>
            <person name="Lee Y."/>
        </authorList>
    </citation>
    <scope>NUCLEOTIDE SEQUENCE [LARGE SCALE GENOMIC DNA]</scope>
    <source>
        <strain evidence="2 3">03SUJ4</strain>
    </source>
</reference>
<name>A0ABW9KJ54_9BACT</name>
<feature type="transmembrane region" description="Helical" evidence="1">
    <location>
        <begin position="192"/>
        <end position="210"/>
    </location>
</feature>
<keyword evidence="1" id="KW-0812">Transmembrane</keyword>
<keyword evidence="1" id="KW-1133">Transmembrane helix</keyword>
<evidence type="ECO:0008006" key="4">
    <source>
        <dbReference type="Google" id="ProtNLM"/>
    </source>
</evidence>
<dbReference type="EMBL" id="JBJYXY010000001">
    <property type="protein sequence ID" value="MFN2975829.1"/>
    <property type="molecule type" value="Genomic_DNA"/>
</dbReference>
<evidence type="ECO:0000313" key="3">
    <source>
        <dbReference type="Proteomes" id="UP001634747"/>
    </source>
</evidence>
<evidence type="ECO:0000256" key="1">
    <source>
        <dbReference type="SAM" id="Phobius"/>
    </source>
</evidence>
<dbReference type="PANTHER" id="PTHR39430:SF1">
    <property type="entry name" value="PROTEASE"/>
    <property type="match status" value="1"/>
</dbReference>
<feature type="transmembrane region" description="Helical" evidence="1">
    <location>
        <begin position="217"/>
        <end position="240"/>
    </location>
</feature>
<keyword evidence="1" id="KW-0472">Membrane</keyword>
<sequence>MPTSAGGAAPATGNNTAGRAAVTFLLCAIYFSGTMALTGVLTHIVDVLRPGGSGPLLGPLLNLVLLVAGLLAIARMRVPELRPLSALGLVRRPSATREAGLGAAVGWAIAVALVLPGVLLLRMRSSLSLDGFHLGAATASILALLLFVLARQLVLCGLPFQALSRATSPTFATIAFACVAALLTSYTAGADGAEAIVASMAQVVFCLAAARTRAIWLGGALQFVWGLCITELFGLPSFLWPPATSLVRSGMQGPRWLTGDGFGPEATLWAVPIVILSAIAVWRLTRDYAWYYTFDPITGAGYPMDVAPPPEHTRMEQASQAAPLIQIGGIGSHPGSPASSAGDTEPRI</sequence>
<feature type="transmembrane region" description="Helical" evidence="1">
    <location>
        <begin position="99"/>
        <end position="120"/>
    </location>
</feature>
<organism evidence="2 3">
    <name type="scientific">Terriglobus aquaticus</name>
    <dbReference type="NCBI Taxonomy" id="940139"/>
    <lineage>
        <taxon>Bacteria</taxon>
        <taxon>Pseudomonadati</taxon>
        <taxon>Acidobacteriota</taxon>
        <taxon>Terriglobia</taxon>
        <taxon>Terriglobales</taxon>
        <taxon>Acidobacteriaceae</taxon>
        <taxon>Terriglobus</taxon>
    </lineage>
</organism>
<dbReference type="RefSeq" id="WP_263412660.1">
    <property type="nucleotide sequence ID" value="NZ_BAABBH010000001.1"/>
</dbReference>
<feature type="transmembrane region" description="Helical" evidence="1">
    <location>
        <begin position="166"/>
        <end position="186"/>
    </location>
</feature>